<dbReference type="EMBL" id="PDKJ01000002">
    <property type="protein sequence ID" value="RXJ69604.1"/>
    <property type="molecule type" value="Genomic_DNA"/>
</dbReference>
<name>A0A4Q0YIH9_9BACT</name>
<accession>A0A4Q0YIH9</accession>
<proteinExistence type="predicted"/>
<organism evidence="2 3">
    <name type="scientific">Halarcobacter ebronensis</name>
    <dbReference type="NCBI Taxonomy" id="1462615"/>
    <lineage>
        <taxon>Bacteria</taxon>
        <taxon>Pseudomonadati</taxon>
        <taxon>Campylobacterota</taxon>
        <taxon>Epsilonproteobacteria</taxon>
        <taxon>Campylobacterales</taxon>
        <taxon>Arcobacteraceae</taxon>
        <taxon>Halarcobacter</taxon>
    </lineage>
</organism>
<protein>
    <recommendedName>
        <fullName evidence="4">BatD protein</fullName>
    </recommendedName>
</protein>
<dbReference type="PANTHER" id="PTHR40940">
    <property type="entry name" value="PROTEIN BATD-RELATED"/>
    <property type="match status" value="1"/>
</dbReference>
<dbReference type="Pfam" id="PF13584">
    <property type="entry name" value="BatD"/>
    <property type="match status" value="2"/>
</dbReference>
<dbReference type="AlphaFoldDB" id="A0A4Q0YIH9"/>
<evidence type="ECO:0008006" key="4">
    <source>
        <dbReference type="Google" id="ProtNLM"/>
    </source>
</evidence>
<keyword evidence="1" id="KW-0472">Membrane</keyword>
<evidence type="ECO:0000313" key="3">
    <source>
        <dbReference type="Proteomes" id="UP000290172"/>
    </source>
</evidence>
<keyword evidence="1" id="KW-0812">Transmembrane</keyword>
<reference evidence="2 3" key="1">
    <citation type="submission" date="2017-10" db="EMBL/GenBank/DDBJ databases">
        <title>Genomics of the genus Arcobacter.</title>
        <authorList>
            <person name="Perez-Cataluna A."/>
            <person name="Figueras M.J."/>
        </authorList>
    </citation>
    <scope>NUCLEOTIDE SEQUENCE [LARGE SCALE GENOMIC DNA]</scope>
    <source>
        <strain evidence="2 3">CECT 8993</strain>
    </source>
</reference>
<dbReference type="RefSeq" id="WP_128978759.1">
    <property type="nucleotide sequence ID" value="NZ_PDKJ01000002.1"/>
</dbReference>
<feature type="transmembrane region" description="Helical" evidence="1">
    <location>
        <begin position="400"/>
        <end position="418"/>
    </location>
</feature>
<dbReference type="Proteomes" id="UP000290172">
    <property type="component" value="Unassembled WGS sequence"/>
</dbReference>
<keyword evidence="1" id="KW-1133">Transmembrane helix</keyword>
<evidence type="ECO:0000256" key="1">
    <source>
        <dbReference type="SAM" id="Phobius"/>
    </source>
</evidence>
<dbReference type="PANTHER" id="PTHR40940:SF2">
    <property type="entry name" value="BATD"/>
    <property type="match status" value="1"/>
</dbReference>
<comment type="caution">
    <text evidence="2">The sequence shown here is derived from an EMBL/GenBank/DDBJ whole genome shotgun (WGS) entry which is preliminary data.</text>
</comment>
<gene>
    <name evidence="2" type="ORF">CRV08_02550</name>
</gene>
<dbReference type="InterPro" id="IPR025738">
    <property type="entry name" value="BatD"/>
</dbReference>
<sequence length="488" mass="56556">MNYFKILGLLFLFLSHIYAEVLLKAPDSFVKGEAYFFELEVSGESLKFPKIEKIDDFVVQEQGTSKSMQYINGNYSEKYIKQYMIVPDKSFTIPSFKFLIDDKEVFTKSKTVLEKKVDKTDSSDFDLTLIPSKTSLYVGEELNIKLVFKYKKDLQITNLGFDKPHFENFWYKKLDNSNKRYEDNGFIVQELDFLLFPQKSGELSVGPLRVDAQMVNRANNTPFSFFTSLPVEKKIYSNRLNFSVKSLPSNISLIGDFNIDATVDKQKIKEGESISLKLNIDGVGNFDDIQDIKLNIPNATIYDNKPEIKTNYTNRGYEGTYTKVFSIVPSESLVIPSIKIEYFDKKEKKVITKQSKSFKIEVEKSKEQKAVLEKSKEQTTKSLKESVVIEELSIKQRVEYFIFGIITTLFIFGLYTLVKIQNSKKELKDAPLVSLIKRAKTKNEMIKVLLPFLKKDEKLDKLIFECESQKDFKILKKEILERIKEIKI</sequence>
<evidence type="ECO:0000313" key="2">
    <source>
        <dbReference type="EMBL" id="RXJ69604.1"/>
    </source>
</evidence>